<feature type="region of interest" description="Disordered" evidence="7">
    <location>
        <begin position="153"/>
        <end position="223"/>
    </location>
</feature>
<evidence type="ECO:0000256" key="2">
    <source>
        <dbReference type="ARBA" id="ARBA00006228"/>
    </source>
</evidence>
<evidence type="ECO:0000256" key="1">
    <source>
        <dbReference type="ARBA" id="ARBA00004651"/>
    </source>
</evidence>
<sequence>MKTLRLTLHALRYGAWLIEQVLLATWSIIVDAHKRRSEIDPIIVAYPLRVHTDREVGLFTTSITMTPGTLSLGLLEVGDALPQDVSDYPGPHEPMPADDAPDGRILLVHAVFGSDPEAIMQELAEMEQRLAPHVCQRTHPRCAHGYTSKLYYSDDAPNGGPGPKSFTKPGGPSIPPGYAGGDTDASGFSVEPIVPESVEPSQSGGEASQSADPSRQNASQKES</sequence>
<dbReference type="AlphaFoldDB" id="A0A2W5V355"/>
<name>A0A2W5V355_9CORY</name>
<gene>
    <name evidence="8" type="ORF">DI525_07210</name>
</gene>
<proteinExistence type="inferred from homology"/>
<dbReference type="GO" id="GO:0005886">
    <property type="term" value="C:plasma membrane"/>
    <property type="evidence" value="ECO:0007669"/>
    <property type="project" value="UniProtKB-SubCell"/>
</dbReference>
<comment type="similarity">
    <text evidence="2">Belongs to the CPA3 antiporters (TC 2.A.63) subunit E family.</text>
</comment>
<dbReference type="GO" id="GO:0008324">
    <property type="term" value="F:monoatomic cation transmembrane transporter activity"/>
    <property type="evidence" value="ECO:0007669"/>
    <property type="project" value="InterPro"/>
</dbReference>
<keyword evidence="3" id="KW-1003">Cell membrane</keyword>
<organism evidence="8 9">
    <name type="scientific">Corynebacterium kroppenstedtii</name>
    <dbReference type="NCBI Taxonomy" id="161879"/>
    <lineage>
        <taxon>Bacteria</taxon>
        <taxon>Bacillati</taxon>
        <taxon>Actinomycetota</taxon>
        <taxon>Actinomycetes</taxon>
        <taxon>Mycobacteriales</taxon>
        <taxon>Corynebacteriaceae</taxon>
        <taxon>Corynebacterium</taxon>
    </lineage>
</organism>
<evidence type="ECO:0000256" key="6">
    <source>
        <dbReference type="ARBA" id="ARBA00023136"/>
    </source>
</evidence>
<keyword evidence="4" id="KW-0812">Transmembrane</keyword>
<comment type="caution">
    <text evidence="8">The sequence shown here is derived from an EMBL/GenBank/DDBJ whole genome shotgun (WGS) entry which is preliminary data.</text>
</comment>
<dbReference type="Pfam" id="PF01899">
    <property type="entry name" value="MNHE"/>
    <property type="match status" value="1"/>
</dbReference>
<accession>A0A2W5V355</accession>
<dbReference type="EMBL" id="QFRA01000017">
    <property type="protein sequence ID" value="PZR04391.1"/>
    <property type="molecule type" value="Genomic_DNA"/>
</dbReference>
<comment type="subcellular location">
    <subcellularLocation>
        <location evidence="1">Cell membrane</location>
        <topology evidence="1">Multi-pass membrane protein</topology>
    </subcellularLocation>
</comment>
<reference evidence="8 9" key="1">
    <citation type="submission" date="2017-08" db="EMBL/GenBank/DDBJ databases">
        <title>Infants hospitalized years apart are colonized by the same room-sourced microbial strains.</title>
        <authorList>
            <person name="Brooks B."/>
            <person name="Olm M.R."/>
            <person name="Firek B.A."/>
            <person name="Baker R."/>
            <person name="Thomas B.C."/>
            <person name="Morowitz M.J."/>
            <person name="Banfield J.F."/>
        </authorList>
    </citation>
    <scope>NUCLEOTIDE SEQUENCE [LARGE SCALE GENOMIC DNA]</scope>
    <source>
        <strain evidence="8">S2_003_000_R1_3</strain>
    </source>
</reference>
<dbReference type="RefSeq" id="WP_303735065.1">
    <property type="nucleotide sequence ID" value="NZ_CAKZHK010000010.1"/>
</dbReference>
<feature type="compositionally biased region" description="Polar residues" evidence="7">
    <location>
        <begin position="199"/>
        <end position="223"/>
    </location>
</feature>
<evidence type="ECO:0008006" key="10">
    <source>
        <dbReference type="Google" id="ProtNLM"/>
    </source>
</evidence>
<evidence type="ECO:0000256" key="7">
    <source>
        <dbReference type="SAM" id="MobiDB-lite"/>
    </source>
</evidence>
<keyword evidence="6" id="KW-0472">Membrane</keyword>
<keyword evidence="5" id="KW-1133">Transmembrane helix</keyword>
<dbReference type="Proteomes" id="UP000249432">
    <property type="component" value="Unassembled WGS sequence"/>
</dbReference>
<evidence type="ECO:0000256" key="3">
    <source>
        <dbReference type="ARBA" id="ARBA00022475"/>
    </source>
</evidence>
<evidence type="ECO:0000313" key="8">
    <source>
        <dbReference type="EMBL" id="PZR04391.1"/>
    </source>
</evidence>
<dbReference type="PANTHER" id="PTHR34584">
    <property type="entry name" value="NA(+)/H(+) ANTIPORTER SUBUNIT E1"/>
    <property type="match status" value="1"/>
</dbReference>
<evidence type="ECO:0000256" key="5">
    <source>
        <dbReference type="ARBA" id="ARBA00022989"/>
    </source>
</evidence>
<evidence type="ECO:0000256" key="4">
    <source>
        <dbReference type="ARBA" id="ARBA00022692"/>
    </source>
</evidence>
<evidence type="ECO:0000313" key="9">
    <source>
        <dbReference type="Proteomes" id="UP000249432"/>
    </source>
</evidence>
<dbReference type="InterPro" id="IPR002758">
    <property type="entry name" value="Cation_antiport_E"/>
</dbReference>
<protein>
    <recommendedName>
        <fullName evidence="10">Na+/H+ antiporter subunit E</fullName>
    </recommendedName>
</protein>
<dbReference type="PANTHER" id="PTHR34584:SF1">
    <property type="entry name" value="NA(+)_H(+) ANTIPORTER SUBUNIT E1"/>
    <property type="match status" value="1"/>
</dbReference>